<comment type="caution">
    <text evidence="1">The sequence shown here is derived from an EMBL/GenBank/DDBJ whole genome shotgun (WGS) entry which is preliminary data.</text>
</comment>
<accession>A0ABV1GJX0</accession>
<proteinExistence type="predicted"/>
<reference evidence="1 2" key="1">
    <citation type="submission" date="2024-03" db="EMBL/GenBank/DDBJ databases">
        <title>Human intestinal bacterial collection.</title>
        <authorList>
            <person name="Pauvert C."/>
            <person name="Hitch T.C.A."/>
            <person name="Clavel T."/>
        </authorList>
    </citation>
    <scope>NUCLEOTIDE SEQUENCE [LARGE SCALE GENOMIC DNA]</scope>
    <source>
        <strain evidence="1 2">CLA-JM-H10</strain>
    </source>
</reference>
<evidence type="ECO:0000313" key="1">
    <source>
        <dbReference type="EMBL" id="MEQ2533550.1"/>
    </source>
</evidence>
<sequence>MNPAAIMKLMSAKNKFTSNHPKFSAFLNAVFSRGIEEGTIIEITVQRPGEQPLTSNIKVQQSDIELLESLKQMGN</sequence>
<protein>
    <submittedName>
        <fullName evidence="1">Uncharacterized protein</fullName>
    </submittedName>
</protein>
<dbReference type="Proteomes" id="UP001480973">
    <property type="component" value="Unassembled WGS sequence"/>
</dbReference>
<gene>
    <name evidence="1" type="ORF">WMO38_00310</name>
</gene>
<keyword evidence="2" id="KW-1185">Reference proteome</keyword>
<name>A0ABV1GJX0_9FIRM</name>
<dbReference type="EMBL" id="JBBMES010000001">
    <property type="protein sequence ID" value="MEQ2533550.1"/>
    <property type="molecule type" value="Genomic_DNA"/>
</dbReference>
<organism evidence="1 2">
    <name type="scientific">Lachnospira intestinalis</name>
    <dbReference type="NCBI Taxonomy" id="3133158"/>
    <lineage>
        <taxon>Bacteria</taxon>
        <taxon>Bacillati</taxon>
        <taxon>Bacillota</taxon>
        <taxon>Clostridia</taxon>
        <taxon>Lachnospirales</taxon>
        <taxon>Lachnospiraceae</taxon>
        <taxon>Lachnospira</taxon>
    </lineage>
</organism>
<evidence type="ECO:0000313" key="2">
    <source>
        <dbReference type="Proteomes" id="UP001480973"/>
    </source>
</evidence>